<dbReference type="AlphaFoldDB" id="A0A1I5DLP9"/>
<evidence type="ECO:0000256" key="2">
    <source>
        <dbReference type="ARBA" id="ARBA00022475"/>
    </source>
</evidence>
<dbReference type="InterPro" id="IPR001123">
    <property type="entry name" value="LeuE-type"/>
</dbReference>
<feature type="transmembrane region" description="Helical" evidence="6">
    <location>
        <begin position="116"/>
        <end position="142"/>
    </location>
</feature>
<keyword evidence="4 6" id="KW-1133">Transmembrane helix</keyword>
<feature type="transmembrane region" description="Helical" evidence="6">
    <location>
        <begin position="148"/>
        <end position="167"/>
    </location>
</feature>
<comment type="subcellular location">
    <subcellularLocation>
        <location evidence="1">Cell membrane</location>
        <topology evidence="1">Multi-pass membrane protein</topology>
    </subcellularLocation>
</comment>
<evidence type="ECO:0000313" key="8">
    <source>
        <dbReference type="Proteomes" id="UP000198705"/>
    </source>
</evidence>
<evidence type="ECO:0000256" key="1">
    <source>
        <dbReference type="ARBA" id="ARBA00004651"/>
    </source>
</evidence>
<dbReference type="GO" id="GO:0006865">
    <property type="term" value="P:amino acid transport"/>
    <property type="evidence" value="ECO:0007669"/>
    <property type="project" value="InterPro"/>
</dbReference>
<reference evidence="8" key="1">
    <citation type="submission" date="2016-10" db="EMBL/GenBank/DDBJ databases">
        <authorList>
            <person name="Varghese N."/>
            <person name="Submissions S."/>
        </authorList>
    </citation>
    <scope>NUCLEOTIDE SEQUENCE [LARGE SCALE GENOMIC DNA]</scope>
    <source>
        <strain evidence="8">DSM 23925</strain>
    </source>
</reference>
<accession>A0A1I5DLP9</accession>
<dbReference type="OrthoDB" id="1451945at2"/>
<protein>
    <submittedName>
        <fullName evidence="7">Threonine/homoserine/homoserine lactone efflux protein</fullName>
    </submittedName>
</protein>
<feature type="transmembrane region" description="Helical" evidence="6">
    <location>
        <begin position="74"/>
        <end position="95"/>
    </location>
</feature>
<proteinExistence type="predicted"/>
<dbReference type="RefSeq" id="WP_092209979.1">
    <property type="nucleotide sequence ID" value="NZ_FOVN01000009.1"/>
</dbReference>
<evidence type="ECO:0000313" key="7">
    <source>
        <dbReference type="EMBL" id="SFO00184.1"/>
    </source>
</evidence>
<dbReference type="Proteomes" id="UP000198705">
    <property type="component" value="Unassembled WGS sequence"/>
</dbReference>
<dbReference type="Pfam" id="PF01810">
    <property type="entry name" value="LysE"/>
    <property type="match status" value="1"/>
</dbReference>
<keyword evidence="2" id="KW-1003">Cell membrane</keyword>
<sequence length="208" mass="22879">MTFITCLFFGFVIAVSGSIVPSFLNLTVVKFSLKSGQKAAYFLIAGFATVLFFQANIGAYLSSILMKNSEYISIIQKIGTGILILLSINFFRLYVTSKKLKKKVEIERSKAYFHGIGMALLNTVAIPFYFTSISFLIGLGYFEYTIQNSLYFSLGSTIGSFALYSVYATVANKIEEKLAFIATKMDFILGCITGVVGIGNVVYFLVTG</sequence>
<dbReference type="EMBL" id="FOVN01000009">
    <property type="protein sequence ID" value="SFO00184.1"/>
    <property type="molecule type" value="Genomic_DNA"/>
</dbReference>
<feature type="transmembrane region" description="Helical" evidence="6">
    <location>
        <begin position="6"/>
        <end position="28"/>
    </location>
</feature>
<evidence type="ECO:0000256" key="3">
    <source>
        <dbReference type="ARBA" id="ARBA00022692"/>
    </source>
</evidence>
<feature type="transmembrane region" description="Helical" evidence="6">
    <location>
        <begin position="187"/>
        <end position="206"/>
    </location>
</feature>
<dbReference type="STRING" id="649333.SAMN04487989_1094"/>
<feature type="transmembrane region" description="Helical" evidence="6">
    <location>
        <begin position="40"/>
        <end position="62"/>
    </location>
</feature>
<evidence type="ECO:0000256" key="5">
    <source>
        <dbReference type="ARBA" id="ARBA00023136"/>
    </source>
</evidence>
<keyword evidence="3 6" id="KW-0812">Transmembrane</keyword>
<keyword evidence="8" id="KW-1185">Reference proteome</keyword>
<dbReference type="GO" id="GO:0005886">
    <property type="term" value="C:plasma membrane"/>
    <property type="evidence" value="ECO:0007669"/>
    <property type="project" value="UniProtKB-SubCell"/>
</dbReference>
<gene>
    <name evidence="7" type="ORF">SAMN04487989_1094</name>
</gene>
<evidence type="ECO:0000256" key="4">
    <source>
        <dbReference type="ARBA" id="ARBA00022989"/>
    </source>
</evidence>
<keyword evidence="5 6" id="KW-0472">Membrane</keyword>
<organism evidence="7 8">
    <name type="scientific">Bizionia echini</name>
    <dbReference type="NCBI Taxonomy" id="649333"/>
    <lineage>
        <taxon>Bacteria</taxon>
        <taxon>Pseudomonadati</taxon>
        <taxon>Bacteroidota</taxon>
        <taxon>Flavobacteriia</taxon>
        <taxon>Flavobacteriales</taxon>
        <taxon>Flavobacteriaceae</taxon>
        <taxon>Bizionia</taxon>
    </lineage>
</organism>
<evidence type="ECO:0000256" key="6">
    <source>
        <dbReference type="SAM" id="Phobius"/>
    </source>
</evidence>
<name>A0A1I5DLP9_9FLAO</name>